<keyword evidence="2" id="KW-1185">Reference proteome</keyword>
<evidence type="ECO:0000313" key="2">
    <source>
        <dbReference type="Proteomes" id="UP000246702"/>
    </source>
</evidence>
<dbReference type="GeneID" id="37119861"/>
<comment type="caution">
    <text evidence="1">The sequence shown here is derived from an EMBL/GenBank/DDBJ whole genome shotgun (WGS) entry which is preliminary data.</text>
</comment>
<dbReference type="RefSeq" id="XP_025467160.1">
    <property type="nucleotide sequence ID" value="XM_025617718.1"/>
</dbReference>
<organism evidence="1 2">
    <name type="scientific">Aspergillus sclerotioniger CBS 115572</name>
    <dbReference type="NCBI Taxonomy" id="1450535"/>
    <lineage>
        <taxon>Eukaryota</taxon>
        <taxon>Fungi</taxon>
        <taxon>Dikarya</taxon>
        <taxon>Ascomycota</taxon>
        <taxon>Pezizomycotina</taxon>
        <taxon>Eurotiomycetes</taxon>
        <taxon>Eurotiomycetidae</taxon>
        <taxon>Eurotiales</taxon>
        <taxon>Aspergillaceae</taxon>
        <taxon>Aspergillus</taxon>
        <taxon>Aspergillus subgen. Circumdati</taxon>
    </lineage>
</organism>
<evidence type="ECO:0008006" key="3">
    <source>
        <dbReference type="Google" id="ProtNLM"/>
    </source>
</evidence>
<proteinExistence type="predicted"/>
<evidence type="ECO:0000313" key="1">
    <source>
        <dbReference type="EMBL" id="PWY86569.1"/>
    </source>
</evidence>
<sequence>MADGPSLAVNVSGILQIASKITQISYSHARDVHRAPITQKAYLQGISALMEVLLRTEEAIRDTEATGLLLSRPAYLNDDLLADCHGQLTDLYIELQKHISELRWPLQDKEVREKVDMLRKYRSLFADFLSACVSCVP</sequence>
<protein>
    <recommendedName>
        <fullName evidence="3">NACHT-NTPase and P-loop NTPases N-terminal domain-containing protein</fullName>
    </recommendedName>
</protein>
<accession>A0A317WJR3</accession>
<name>A0A317WJR3_9EURO</name>
<dbReference type="AlphaFoldDB" id="A0A317WJR3"/>
<reference evidence="1 2" key="1">
    <citation type="submission" date="2016-12" db="EMBL/GenBank/DDBJ databases">
        <title>The genomes of Aspergillus section Nigri reveals drivers in fungal speciation.</title>
        <authorList>
            <consortium name="DOE Joint Genome Institute"/>
            <person name="Vesth T.C."/>
            <person name="Nybo J."/>
            <person name="Theobald S."/>
            <person name="Brandl J."/>
            <person name="Frisvad J.C."/>
            <person name="Nielsen K.F."/>
            <person name="Lyhne E.K."/>
            <person name="Kogle M.E."/>
            <person name="Kuo A."/>
            <person name="Riley R."/>
            <person name="Clum A."/>
            <person name="Nolan M."/>
            <person name="Lipzen A."/>
            <person name="Salamov A."/>
            <person name="Henrissat B."/>
            <person name="Wiebenga A."/>
            <person name="De Vries R.P."/>
            <person name="Grigoriev I.V."/>
            <person name="Mortensen U.H."/>
            <person name="Andersen M.R."/>
            <person name="Baker S.E."/>
        </authorList>
    </citation>
    <scope>NUCLEOTIDE SEQUENCE [LARGE SCALE GENOMIC DNA]</scope>
    <source>
        <strain evidence="1 2">CBS 115572</strain>
    </source>
</reference>
<gene>
    <name evidence="1" type="ORF">BO94DRAFT_87050</name>
</gene>
<dbReference type="Proteomes" id="UP000246702">
    <property type="component" value="Unassembled WGS sequence"/>
</dbReference>
<dbReference type="EMBL" id="MSFK01000015">
    <property type="protein sequence ID" value="PWY86569.1"/>
    <property type="molecule type" value="Genomic_DNA"/>
</dbReference>
<dbReference type="OrthoDB" id="4160516at2759"/>